<keyword evidence="3 11" id="KW-0812">Transmembrane</keyword>
<dbReference type="SUPFAM" id="SSF81653">
    <property type="entry name" value="Calcium ATPase, transduction domain A"/>
    <property type="match status" value="1"/>
</dbReference>
<dbReference type="Pfam" id="PF00702">
    <property type="entry name" value="Hydrolase"/>
    <property type="match status" value="1"/>
</dbReference>
<protein>
    <submittedName>
        <fullName evidence="13">HAD family hydrolase</fullName>
    </submittedName>
</protein>
<evidence type="ECO:0000313" key="13">
    <source>
        <dbReference type="EMBL" id="RNJ48190.1"/>
    </source>
</evidence>
<keyword evidence="5" id="KW-0067">ATP-binding</keyword>
<dbReference type="PROSITE" id="PS51123">
    <property type="entry name" value="OMPA_2"/>
    <property type="match status" value="1"/>
</dbReference>
<organism evidence="13 14">
    <name type="scientific">Methylocystis hirsuta</name>
    <dbReference type="NCBI Taxonomy" id="369798"/>
    <lineage>
        <taxon>Bacteria</taxon>
        <taxon>Pseudomonadati</taxon>
        <taxon>Pseudomonadota</taxon>
        <taxon>Alphaproteobacteria</taxon>
        <taxon>Hyphomicrobiales</taxon>
        <taxon>Methylocystaceae</taxon>
        <taxon>Methylocystis</taxon>
    </lineage>
</organism>
<dbReference type="Gene3D" id="3.40.50.1000">
    <property type="entry name" value="HAD superfamily/HAD-like"/>
    <property type="match status" value="3"/>
</dbReference>
<dbReference type="SUPFAM" id="SSF56784">
    <property type="entry name" value="HAD-like"/>
    <property type="match status" value="1"/>
</dbReference>
<comment type="similarity">
    <text evidence="2">Belongs to the cation transport ATPase (P-type) (TC 3.A.3) family. Type IIA subfamily.</text>
</comment>
<evidence type="ECO:0000256" key="8">
    <source>
        <dbReference type="ARBA" id="ARBA00023136"/>
    </source>
</evidence>
<reference evidence="13 14" key="1">
    <citation type="submission" date="2018-08" db="EMBL/GenBank/DDBJ databases">
        <title>Genome sequence of Methylocystis hirsuta CSC1, a methanotroph able to accumulate PHAs.</title>
        <authorList>
            <person name="Bordel S."/>
            <person name="Rodriguez E."/>
            <person name="Gancedo J."/>
            <person name="Munoz R."/>
        </authorList>
    </citation>
    <scope>NUCLEOTIDE SEQUENCE [LARGE SCALE GENOMIC DNA]</scope>
    <source>
        <strain evidence="13 14">CSC1</strain>
    </source>
</reference>
<dbReference type="EMBL" id="QWDD01000003">
    <property type="protein sequence ID" value="RNJ48190.1"/>
    <property type="molecule type" value="Genomic_DNA"/>
</dbReference>
<comment type="caution">
    <text evidence="13">The sequence shown here is derived from an EMBL/GenBank/DDBJ whole genome shotgun (WGS) entry which is preliminary data.</text>
</comment>
<accession>A0A3M9XMU1</accession>
<evidence type="ECO:0000256" key="2">
    <source>
        <dbReference type="ARBA" id="ARBA00005675"/>
    </source>
</evidence>
<comment type="subcellular location">
    <subcellularLocation>
        <location evidence="1">Membrane</location>
        <topology evidence="1">Multi-pass membrane protein</topology>
    </subcellularLocation>
</comment>
<keyword evidence="13" id="KW-0378">Hydrolase</keyword>
<name>A0A3M9XMU1_9HYPH</name>
<dbReference type="InterPro" id="IPR006665">
    <property type="entry name" value="OmpA-like"/>
</dbReference>
<dbReference type="Gene3D" id="1.20.1110.10">
    <property type="entry name" value="Calcium-transporting ATPase, transmembrane domain"/>
    <property type="match status" value="3"/>
</dbReference>
<dbReference type="Pfam" id="PF00690">
    <property type="entry name" value="Cation_ATPase_N"/>
    <property type="match status" value="1"/>
</dbReference>
<dbReference type="InterPro" id="IPR059000">
    <property type="entry name" value="ATPase_P-type_domA"/>
</dbReference>
<dbReference type="Gene3D" id="2.70.150.10">
    <property type="entry name" value="Calcium-transporting ATPase, cytoplasmic transduction domain A"/>
    <property type="match status" value="1"/>
</dbReference>
<keyword evidence="8 9" id="KW-0472">Membrane</keyword>
<evidence type="ECO:0000256" key="4">
    <source>
        <dbReference type="ARBA" id="ARBA00022741"/>
    </source>
</evidence>
<feature type="transmembrane region" description="Helical" evidence="11">
    <location>
        <begin position="250"/>
        <end position="271"/>
    </location>
</feature>
<dbReference type="SUPFAM" id="SSF81665">
    <property type="entry name" value="Calcium ATPase, transmembrane domain M"/>
    <property type="match status" value="1"/>
</dbReference>
<dbReference type="InterPro" id="IPR018303">
    <property type="entry name" value="ATPase_P-typ_P_site"/>
</dbReference>
<sequence>MAGNALRKKDAWWSVPPPSLLAEFGSNERDGLSADGVSKSRERFGANTIDEVKPTSAFKLVLDGIREPMMLVLLAIAVLSFVFGKTNEAIVMVFVVAAYIAVEFVNKYRTDRTMAALRQLTSPTTKAIRDGQAQEIPTTDVVVGDVLVLTEGVRVPADGRLLEAYGLVVNEAALTGESLPVEKDAKTIVSADAPLAERKNSVFSGTVVMSGEGKALACAVGRESEFGETAHEVAVAAKEKTLLQETMTRLAKVLAIFALAVSALIPAVGFLRGLNLQEMIVTWLALTFLMIPGQPPIIITMALALASFRLANIKLVVKRLRGVEVLAQITAVVTDKTGTITENRMRVETFILLNGEERTPASLSADNKRAILLALPMYSNDPTDLAVRSVVQDSIDVPRQASFSGFGEDRPLRIIGYDIGGKRLGYAAGKAERLIESVSDSSRKERLRRALEVKVGEGKRVVAYGQLQNSDDPNKAELLALAVLSDPVRQGVAQTITELEAAKVETIMVTGDHPATAATIAREIGLDAEVLTGGNLENMSESELESALEKTKAFARISPAQKLRLVQALRQEGQIVAVIGDGINDAPALKAADVGIAMGEIGADLAKETADLVLTDDNYTHVADAIGVARSALDNFRKGLTYYLTAKGILLAIFLVPLALGVPFPFAPIHIILTELLMDLASSTIFVTEAAEPDVMKKRAPRLDEFLGRELVFEIIRNGAALAVGITALYLSIYFQTGDLVLAQTAAFVTWLLGHIALALNLKQEKLSLFKQGLFSNRFGASWLVGMIIFSVAITSTPTLNIYFKTAALGPDLWIAIIAVTILTTFWIEVAKVVKGEQSASDQPYSSVRGRKGVAWAVLAALLTISFGVILIGYGPKFFGSQETEPSSIEKPTPAPTQQVTPAPPPATLTVRKGVGSTIEKQTQTETGEREAKTVGEGPHAYARISLPNGVELDVSSAGVERKLLAFLESTPKSAAKIVWFDFDRVSFGKGKKAPQMSSREQLQNIARILSAYAEVKVVIGGHTDSLGNAIANKRLSKARADIVTRELTQMGVAPSRLEAKGYGEDRPIAGNDTEEGRAKNRRISLGVIRE</sequence>
<feature type="transmembrane region" description="Helical" evidence="11">
    <location>
        <begin position="68"/>
        <end position="84"/>
    </location>
</feature>
<dbReference type="GO" id="GO:0030007">
    <property type="term" value="P:intracellular potassium ion homeostasis"/>
    <property type="evidence" value="ECO:0007669"/>
    <property type="project" value="TreeGrafter"/>
</dbReference>
<evidence type="ECO:0000256" key="10">
    <source>
        <dbReference type="SAM" id="MobiDB-lite"/>
    </source>
</evidence>
<keyword evidence="6" id="KW-1278">Translocase</keyword>
<feature type="transmembrane region" description="Helical" evidence="11">
    <location>
        <begin position="854"/>
        <end position="874"/>
    </location>
</feature>
<dbReference type="InterPro" id="IPR001757">
    <property type="entry name" value="P_typ_ATPase"/>
</dbReference>
<dbReference type="GO" id="GO:0006883">
    <property type="term" value="P:intracellular sodium ion homeostasis"/>
    <property type="evidence" value="ECO:0007669"/>
    <property type="project" value="TreeGrafter"/>
</dbReference>
<dbReference type="SFLD" id="SFLDF00027">
    <property type="entry name" value="p-type_atpase"/>
    <property type="match status" value="1"/>
</dbReference>
<dbReference type="InterPro" id="IPR004014">
    <property type="entry name" value="ATPase_P-typ_cation-transptr_N"/>
</dbReference>
<evidence type="ECO:0000256" key="11">
    <source>
        <dbReference type="SAM" id="Phobius"/>
    </source>
</evidence>
<feature type="transmembrane region" description="Helical" evidence="11">
    <location>
        <begin position="741"/>
        <end position="760"/>
    </location>
</feature>
<keyword evidence="4" id="KW-0547">Nucleotide-binding</keyword>
<dbReference type="PANTHER" id="PTHR43294:SF20">
    <property type="entry name" value="P-TYPE ATPASE"/>
    <property type="match status" value="1"/>
</dbReference>
<dbReference type="InterPro" id="IPR023298">
    <property type="entry name" value="ATPase_P-typ_TM_dom_sf"/>
</dbReference>
<dbReference type="InterPro" id="IPR050510">
    <property type="entry name" value="Cation_transp_ATPase_P-type"/>
</dbReference>
<dbReference type="GO" id="GO:0005886">
    <property type="term" value="C:plasma membrane"/>
    <property type="evidence" value="ECO:0007669"/>
    <property type="project" value="TreeGrafter"/>
</dbReference>
<keyword evidence="14" id="KW-1185">Reference proteome</keyword>
<dbReference type="SFLD" id="SFLDS00003">
    <property type="entry name" value="Haloacid_Dehalogenase"/>
    <property type="match status" value="1"/>
</dbReference>
<dbReference type="GO" id="GO:0005391">
    <property type="term" value="F:P-type sodium:potassium-exchanging transporter activity"/>
    <property type="evidence" value="ECO:0007669"/>
    <property type="project" value="TreeGrafter"/>
</dbReference>
<evidence type="ECO:0000256" key="3">
    <source>
        <dbReference type="ARBA" id="ARBA00022692"/>
    </source>
</evidence>
<dbReference type="Gene3D" id="3.40.1110.10">
    <property type="entry name" value="Calcium-transporting ATPase, cytoplasmic domain N"/>
    <property type="match status" value="2"/>
</dbReference>
<dbReference type="GO" id="GO:0036376">
    <property type="term" value="P:sodium ion export across plasma membrane"/>
    <property type="evidence" value="ECO:0007669"/>
    <property type="project" value="TreeGrafter"/>
</dbReference>
<dbReference type="SUPFAM" id="SSF103088">
    <property type="entry name" value="OmpA-like"/>
    <property type="match status" value="1"/>
</dbReference>
<dbReference type="GO" id="GO:1990573">
    <property type="term" value="P:potassium ion import across plasma membrane"/>
    <property type="evidence" value="ECO:0007669"/>
    <property type="project" value="TreeGrafter"/>
</dbReference>
<gene>
    <name evidence="13" type="ORF">D1O30_20520</name>
</gene>
<dbReference type="InterPro" id="IPR036412">
    <property type="entry name" value="HAD-like_sf"/>
</dbReference>
<evidence type="ECO:0000256" key="7">
    <source>
        <dbReference type="ARBA" id="ARBA00022989"/>
    </source>
</evidence>
<dbReference type="InterPro" id="IPR044492">
    <property type="entry name" value="P_typ_ATPase_HD_dom"/>
</dbReference>
<dbReference type="InterPro" id="IPR023214">
    <property type="entry name" value="HAD_sf"/>
</dbReference>
<feature type="region of interest" description="Disordered" evidence="10">
    <location>
        <begin position="883"/>
        <end position="939"/>
    </location>
</feature>
<dbReference type="OrthoDB" id="9814546at2"/>
<dbReference type="SMART" id="SM00831">
    <property type="entry name" value="Cation_ATPase_N"/>
    <property type="match status" value="1"/>
</dbReference>
<feature type="transmembrane region" description="Helical" evidence="11">
    <location>
        <begin position="90"/>
        <end position="108"/>
    </location>
</feature>
<dbReference type="GO" id="GO:1902600">
    <property type="term" value="P:proton transmembrane transport"/>
    <property type="evidence" value="ECO:0007669"/>
    <property type="project" value="TreeGrafter"/>
</dbReference>
<dbReference type="Proteomes" id="UP000268623">
    <property type="component" value="Unassembled WGS sequence"/>
</dbReference>
<evidence type="ECO:0000256" key="6">
    <source>
        <dbReference type="ARBA" id="ARBA00022967"/>
    </source>
</evidence>
<evidence type="ECO:0000259" key="12">
    <source>
        <dbReference type="PROSITE" id="PS51123"/>
    </source>
</evidence>
<evidence type="ECO:0000256" key="9">
    <source>
        <dbReference type="PROSITE-ProRule" id="PRU00473"/>
    </source>
</evidence>
<dbReference type="InterPro" id="IPR023299">
    <property type="entry name" value="ATPase_P-typ_cyto_dom_N"/>
</dbReference>
<feature type="transmembrane region" description="Helical" evidence="11">
    <location>
        <begin position="781"/>
        <end position="801"/>
    </location>
</feature>
<dbReference type="AlphaFoldDB" id="A0A3M9XMU1"/>
<dbReference type="Pfam" id="PF00122">
    <property type="entry name" value="E1-E2_ATPase"/>
    <property type="match status" value="1"/>
</dbReference>
<dbReference type="PANTHER" id="PTHR43294">
    <property type="entry name" value="SODIUM/POTASSIUM-TRANSPORTING ATPASE SUBUNIT ALPHA"/>
    <property type="match status" value="1"/>
</dbReference>
<dbReference type="Gene3D" id="3.30.1330.60">
    <property type="entry name" value="OmpA-like domain"/>
    <property type="match status" value="1"/>
</dbReference>
<evidence type="ECO:0000256" key="1">
    <source>
        <dbReference type="ARBA" id="ARBA00004141"/>
    </source>
</evidence>
<dbReference type="GO" id="GO:0016887">
    <property type="term" value="F:ATP hydrolysis activity"/>
    <property type="evidence" value="ECO:0007669"/>
    <property type="project" value="InterPro"/>
</dbReference>
<feature type="transmembrane region" description="Helical" evidence="11">
    <location>
        <begin position="283"/>
        <end position="311"/>
    </location>
</feature>
<dbReference type="NCBIfam" id="TIGR01494">
    <property type="entry name" value="ATPase_P-type"/>
    <property type="match status" value="2"/>
</dbReference>
<dbReference type="PRINTS" id="PR00119">
    <property type="entry name" value="CATATPASE"/>
</dbReference>
<evidence type="ECO:0000313" key="14">
    <source>
        <dbReference type="Proteomes" id="UP000268623"/>
    </source>
</evidence>
<dbReference type="PRINTS" id="PR00120">
    <property type="entry name" value="HATPASE"/>
</dbReference>
<dbReference type="Pfam" id="PF00691">
    <property type="entry name" value="OmpA"/>
    <property type="match status" value="1"/>
</dbReference>
<evidence type="ECO:0000256" key="5">
    <source>
        <dbReference type="ARBA" id="ARBA00022840"/>
    </source>
</evidence>
<dbReference type="CDD" id="cd07185">
    <property type="entry name" value="OmpA_C-like"/>
    <property type="match status" value="1"/>
</dbReference>
<dbReference type="InterPro" id="IPR006068">
    <property type="entry name" value="ATPase_P-typ_cation-transptr_C"/>
</dbReference>
<proteinExistence type="inferred from homology"/>
<dbReference type="RefSeq" id="WP_123177932.1">
    <property type="nucleotide sequence ID" value="NZ_QWDD01000003.1"/>
</dbReference>
<dbReference type="InterPro" id="IPR036737">
    <property type="entry name" value="OmpA-like_sf"/>
</dbReference>
<dbReference type="SFLD" id="SFLDG00002">
    <property type="entry name" value="C1.7:_P-type_atpase_like"/>
    <property type="match status" value="1"/>
</dbReference>
<dbReference type="Pfam" id="PF00689">
    <property type="entry name" value="Cation_ATPase_C"/>
    <property type="match status" value="1"/>
</dbReference>
<dbReference type="GO" id="GO:0005524">
    <property type="term" value="F:ATP binding"/>
    <property type="evidence" value="ECO:0007669"/>
    <property type="project" value="UniProtKB-KW"/>
</dbReference>
<feature type="region of interest" description="Disordered" evidence="10">
    <location>
        <begin position="1063"/>
        <end position="1084"/>
    </location>
</feature>
<dbReference type="InterPro" id="IPR008250">
    <property type="entry name" value="ATPase_P-typ_transduc_dom_A_sf"/>
</dbReference>
<dbReference type="PROSITE" id="PS00154">
    <property type="entry name" value="ATPASE_E1_E2"/>
    <property type="match status" value="1"/>
</dbReference>
<keyword evidence="7 11" id="KW-1133">Transmembrane helix</keyword>
<feature type="transmembrane region" description="Helical" evidence="11">
    <location>
        <begin position="813"/>
        <end position="834"/>
    </location>
</feature>
<feature type="domain" description="OmpA-like" evidence="12">
    <location>
        <begin position="975"/>
        <end position="1091"/>
    </location>
</feature>